<dbReference type="Proteomes" id="UP001501532">
    <property type="component" value="Unassembled WGS sequence"/>
</dbReference>
<dbReference type="EMBL" id="BAAAUF010000062">
    <property type="protein sequence ID" value="GAA3068061.1"/>
    <property type="molecule type" value="Genomic_DNA"/>
</dbReference>
<reference evidence="2" key="1">
    <citation type="journal article" date="2019" name="Int. J. Syst. Evol. Microbiol.">
        <title>The Global Catalogue of Microorganisms (GCM) 10K type strain sequencing project: providing services to taxonomists for standard genome sequencing and annotation.</title>
        <authorList>
            <consortium name="The Broad Institute Genomics Platform"/>
            <consortium name="The Broad Institute Genome Sequencing Center for Infectious Disease"/>
            <person name="Wu L."/>
            <person name="Ma J."/>
        </authorList>
    </citation>
    <scope>NUCLEOTIDE SEQUENCE [LARGE SCALE GENOMIC DNA]</scope>
    <source>
        <strain evidence="2">JCM 9091</strain>
    </source>
</reference>
<organism evidence="1 2">
    <name type="scientific">Streptomyces glomeratus</name>
    <dbReference type="NCBI Taxonomy" id="284452"/>
    <lineage>
        <taxon>Bacteria</taxon>
        <taxon>Bacillati</taxon>
        <taxon>Actinomycetota</taxon>
        <taxon>Actinomycetes</taxon>
        <taxon>Kitasatosporales</taxon>
        <taxon>Streptomycetaceae</taxon>
        <taxon>Streptomyces</taxon>
    </lineage>
</organism>
<proteinExistence type="predicted"/>
<gene>
    <name evidence="1" type="ORF">GCM10010448_59240</name>
</gene>
<keyword evidence="2" id="KW-1185">Reference proteome</keyword>
<sequence>MRPGKLRSGLRLVCADAVAHLRDADPYDLTYSDAGADCMRGLRSYGRATQPSRTVPLLYAY</sequence>
<evidence type="ECO:0000313" key="1">
    <source>
        <dbReference type="EMBL" id="GAA3068061.1"/>
    </source>
</evidence>
<dbReference type="RefSeq" id="WP_234519849.1">
    <property type="nucleotide sequence ID" value="NZ_BAAAUF010000062.1"/>
</dbReference>
<comment type="caution">
    <text evidence="1">The sequence shown here is derived from an EMBL/GenBank/DDBJ whole genome shotgun (WGS) entry which is preliminary data.</text>
</comment>
<protein>
    <submittedName>
        <fullName evidence="1">Uncharacterized protein</fullName>
    </submittedName>
</protein>
<evidence type="ECO:0000313" key="2">
    <source>
        <dbReference type="Proteomes" id="UP001501532"/>
    </source>
</evidence>
<name>A0ABP6M356_9ACTN</name>
<accession>A0ABP6M356</accession>